<dbReference type="PANTHER" id="PTHR15959:SF0">
    <property type="entry name" value="SYNTAXIN-18"/>
    <property type="match status" value="1"/>
</dbReference>
<keyword evidence="8 10" id="KW-0472">Membrane</keyword>
<evidence type="ECO:0000256" key="5">
    <source>
        <dbReference type="ARBA" id="ARBA00022927"/>
    </source>
</evidence>
<keyword evidence="3" id="KW-0813">Transport</keyword>
<evidence type="ECO:0000313" key="12">
    <source>
        <dbReference type="EMBL" id="KAK7051135.1"/>
    </source>
</evidence>
<comment type="subcellular location">
    <subcellularLocation>
        <location evidence="1">Membrane</location>
        <topology evidence="1">Single-pass type IV membrane protein</topology>
    </subcellularLocation>
</comment>
<sequence length="164" mass="18960">SSNTLNGNRENHDEHEADANKEEKNKKVPDEPGGSGKNQMPSSPFEDEMENVLGELSSEERQMLEEENLHLYKELMSNQEEVKQITRQVVELGQMQDFFSEKVDIQAHQIEEIQDTIMAATESVKEGNEQVREAMRNDAGFRVWIMFFLIVMSCTILFLDWYNG</sequence>
<feature type="transmembrane region" description="Helical" evidence="10">
    <location>
        <begin position="141"/>
        <end position="162"/>
    </location>
</feature>
<dbReference type="PROSITE" id="PS50192">
    <property type="entry name" value="T_SNARE"/>
    <property type="match status" value="1"/>
</dbReference>
<evidence type="ECO:0000256" key="3">
    <source>
        <dbReference type="ARBA" id="ARBA00022448"/>
    </source>
</evidence>
<keyword evidence="6 10" id="KW-1133">Transmembrane helix</keyword>
<dbReference type="GO" id="GO:0006890">
    <property type="term" value="P:retrograde vesicle-mediated transport, Golgi to endoplasmic reticulum"/>
    <property type="evidence" value="ECO:0007669"/>
    <property type="project" value="TreeGrafter"/>
</dbReference>
<protein>
    <submittedName>
        <fullName evidence="12">Syntaxin-18</fullName>
    </submittedName>
</protein>
<dbReference type="AlphaFoldDB" id="A0AAN8WD27"/>
<keyword evidence="7" id="KW-0175">Coiled coil</keyword>
<evidence type="ECO:0000256" key="4">
    <source>
        <dbReference type="ARBA" id="ARBA00022692"/>
    </source>
</evidence>
<name>A0AAN8WD27_HALRR</name>
<evidence type="ECO:0000256" key="8">
    <source>
        <dbReference type="ARBA" id="ARBA00023136"/>
    </source>
</evidence>
<dbReference type="EMBL" id="JAXCGZ010021454">
    <property type="protein sequence ID" value="KAK7051135.1"/>
    <property type="molecule type" value="Genomic_DNA"/>
</dbReference>
<evidence type="ECO:0000256" key="6">
    <source>
        <dbReference type="ARBA" id="ARBA00022989"/>
    </source>
</evidence>
<comment type="caution">
    <text evidence="12">The sequence shown here is derived from an EMBL/GenBank/DDBJ whole genome shotgun (WGS) entry which is preliminary data.</text>
</comment>
<evidence type="ECO:0000256" key="2">
    <source>
        <dbReference type="ARBA" id="ARBA00009063"/>
    </source>
</evidence>
<dbReference type="GO" id="GO:0031201">
    <property type="term" value="C:SNARE complex"/>
    <property type="evidence" value="ECO:0007669"/>
    <property type="project" value="TreeGrafter"/>
</dbReference>
<reference evidence="12 13" key="1">
    <citation type="submission" date="2023-11" db="EMBL/GenBank/DDBJ databases">
        <title>Halocaridina rubra genome assembly.</title>
        <authorList>
            <person name="Smith C."/>
        </authorList>
    </citation>
    <scope>NUCLEOTIDE SEQUENCE [LARGE SCALE GENOMIC DNA]</scope>
    <source>
        <strain evidence="12">EP-1</strain>
        <tissue evidence="12">Whole</tissue>
    </source>
</reference>
<dbReference type="InterPro" id="IPR000727">
    <property type="entry name" value="T_SNARE_dom"/>
</dbReference>
<accession>A0AAN8WD27</accession>
<dbReference type="GO" id="GO:0005783">
    <property type="term" value="C:endoplasmic reticulum"/>
    <property type="evidence" value="ECO:0007669"/>
    <property type="project" value="TreeGrafter"/>
</dbReference>
<dbReference type="Proteomes" id="UP001381693">
    <property type="component" value="Unassembled WGS sequence"/>
</dbReference>
<keyword evidence="13" id="KW-1185">Reference proteome</keyword>
<evidence type="ECO:0000313" key="13">
    <source>
        <dbReference type="Proteomes" id="UP001381693"/>
    </source>
</evidence>
<keyword evidence="4 10" id="KW-0812">Transmembrane</keyword>
<organism evidence="12 13">
    <name type="scientific">Halocaridina rubra</name>
    <name type="common">Hawaiian red shrimp</name>
    <dbReference type="NCBI Taxonomy" id="373956"/>
    <lineage>
        <taxon>Eukaryota</taxon>
        <taxon>Metazoa</taxon>
        <taxon>Ecdysozoa</taxon>
        <taxon>Arthropoda</taxon>
        <taxon>Crustacea</taxon>
        <taxon>Multicrustacea</taxon>
        <taxon>Malacostraca</taxon>
        <taxon>Eumalacostraca</taxon>
        <taxon>Eucarida</taxon>
        <taxon>Decapoda</taxon>
        <taxon>Pleocyemata</taxon>
        <taxon>Caridea</taxon>
        <taxon>Atyoidea</taxon>
        <taxon>Atyidae</taxon>
        <taxon>Halocaridina</taxon>
    </lineage>
</organism>
<feature type="domain" description="T-SNARE coiled-coil homology" evidence="11">
    <location>
        <begin position="72"/>
        <end position="134"/>
    </location>
</feature>
<evidence type="ECO:0000256" key="9">
    <source>
        <dbReference type="SAM" id="MobiDB-lite"/>
    </source>
</evidence>
<comment type="similarity">
    <text evidence="2">Belongs to the syntaxin family.</text>
</comment>
<proteinExistence type="inferred from homology"/>
<evidence type="ECO:0000256" key="10">
    <source>
        <dbReference type="SAM" id="Phobius"/>
    </source>
</evidence>
<feature type="non-terminal residue" evidence="12">
    <location>
        <position position="1"/>
    </location>
</feature>
<gene>
    <name evidence="12" type="primary">STX18</name>
    <name evidence="12" type="ORF">SK128_000019</name>
</gene>
<feature type="compositionally biased region" description="Basic and acidic residues" evidence="9">
    <location>
        <begin position="9"/>
        <end position="30"/>
    </location>
</feature>
<keyword evidence="5" id="KW-0653">Protein transport</keyword>
<feature type="region of interest" description="Disordered" evidence="9">
    <location>
        <begin position="1"/>
        <end position="49"/>
    </location>
</feature>
<dbReference type="GO" id="GO:0015031">
    <property type="term" value="P:protein transport"/>
    <property type="evidence" value="ECO:0007669"/>
    <property type="project" value="UniProtKB-KW"/>
</dbReference>
<dbReference type="Gene3D" id="1.20.5.110">
    <property type="match status" value="1"/>
</dbReference>
<dbReference type="PANTHER" id="PTHR15959">
    <property type="entry name" value="SYNTAXIN-18"/>
    <property type="match status" value="1"/>
</dbReference>
<evidence type="ECO:0000256" key="7">
    <source>
        <dbReference type="ARBA" id="ARBA00023054"/>
    </source>
</evidence>
<evidence type="ECO:0000259" key="11">
    <source>
        <dbReference type="PROSITE" id="PS50192"/>
    </source>
</evidence>
<dbReference type="SUPFAM" id="SSF58038">
    <property type="entry name" value="SNARE fusion complex"/>
    <property type="match status" value="1"/>
</dbReference>
<evidence type="ECO:0000256" key="1">
    <source>
        <dbReference type="ARBA" id="ARBA00004211"/>
    </source>
</evidence>